<dbReference type="InterPro" id="IPR002126">
    <property type="entry name" value="Cadherin-like_dom"/>
</dbReference>
<feature type="domain" description="Cadherin" evidence="15">
    <location>
        <begin position="25"/>
        <end position="128"/>
    </location>
</feature>
<comment type="subcellular location">
    <subcellularLocation>
        <location evidence="1">Membrane</location>
        <topology evidence="1">Single-pass membrane protein</topology>
    </subcellularLocation>
</comment>
<comment type="caution">
    <text evidence="16">The sequence shown here is derived from an EMBL/GenBank/DDBJ whole genome shotgun (WGS) entry which is preliminary data.</text>
</comment>
<feature type="region of interest" description="Disordered" evidence="13">
    <location>
        <begin position="3116"/>
        <end position="3159"/>
    </location>
</feature>
<feature type="domain" description="Cadherin" evidence="15">
    <location>
        <begin position="1394"/>
        <end position="1505"/>
    </location>
</feature>
<dbReference type="GO" id="GO:0005886">
    <property type="term" value="C:plasma membrane"/>
    <property type="evidence" value="ECO:0007669"/>
    <property type="project" value="UniProtKB-SubCell"/>
</dbReference>
<evidence type="ECO:0000313" key="16">
    <source>
        <dbReference type="EMBL" id="PAA64234.1"/>
    </source>
</evidence>
<feature type="domain" description="Cadherin" evidence="15">
    <location>
        <begin position="1196"/>
        <end position="1293"/>
    </location>
</feature>
<protein>
    <recommendedName>
        <fullName evidence="15">Cadherin domain-containing protein</fullName>
    </recommendedName>
</protein>
<dbReference type="GO" id="GO:0007156">
    <property type="term" value="P:homophilic cell adhesion via plasma membrane adhesion molecules"/>
    <property type="evidence" value="ECO:0007669"/>
    <property type="project" value="InterPro"/>
</dbReference>
<feature type="domain" description="Cadherin" evidence="15">
    <location>
        <begin position="337"/>
        <end position="448"/>
    </location>
</feature>
<feature type="domain" description="Cadherin" evidence="15">
    <location>
        <begin position="1716"/>
        <end position="1826"/>
    </location>
</feature>
<evidence type="ECO:0000256" key="3">
    <source>
        <dbReference type="ARBA" id="ARBA00022692"/>
    </source>
</evidence>
<evidence type="ECO:0000256" key="7">
    <source>
        <dbReference type="ARBA" id="ARBA00022889"/>
    </source>
</evidence>
<evidence type="ECO:0000256" key="2">
    <source>
        <dbReference type="ARBA" id="ARBA00022536"/>
    </source>
</evidence>
<feature type="domain" description="Cadherin" evidence="15">
    <location>
        <begin position="2374"/>
        <end position="2481"/>
    </location>
</feature>
<keyword evidence="10" id="KW-1015">Disulfide bond</keyword>
<feature type="compositionally biased region" description="Polar residues" evidence="13">
    <location>
        <begin position="3145"/>
        <end position="3159"/>
    </location>
</feature>
<dbReference type="CDD" id="cd11304">
    <property type="entry name" value="Cadherin_repeat"/>
    <property type="match status" value="25"/>
</dbReference>
<feature type="domain" description="Cadherin" evidence="15">
    <location>
        <begin position="1082"/>
        <end position="1185"/>
    </location>
</feature>
<dbReference type="PROSITE" id="PS50268">
    <property type="entry name" value="CADHERIN_2"/>
    <property type="match status" value="24"/>
</dbReference>
<keyword evidence="9 14" id="KW-0472">Membrane</keyword>
<keyword evidence="6 12" id="KW-0106">Calcium</keyword>
<dbReference type="EMBL" id="NIVC01001772">
    <property type="protein sequence ID" value="PAA64234.1"/>
    <property type="molecule type" value="Genomic_DNA"/>
</dbReference>
<dbReference type="OrthoDB" id="6252479at2759"/>
<name>A0A267ETD5_9PLAT</name>
<dbReference type="FunFam" id="2.60.40.60:FF:000058">
    <property type="entry name" value="FAT atypical cadherin 3"/>
    <property type="match status" value="2"/>
</dbReference>
<dbReference type="PROSITE" id="PS00232">
    <property type="entry name" value="CADHERIN_1"/>
    <property type="match status" value="10"/>
</dbReference>
<evidence type="ECO:0000256" key="9">
    <source>
        <dbReference type="ARBA" id="ARBA00023136"/>
    </source>
</evidence>
<evidence type="ECO:0000256" key="1">
    <source>
        <dbReference type="ARBA" id="ARBA00004167"/>
    </source>
</evidence>
<feature type="domain" description="Cadherin" evidence="15">
    <location>
        <begin position="553"/>
        <end position="660"/>
    </location>
</feature>
<feature type="domain" description="Cadherin" evidence="15">
    <location>
        <begin position="2160"/>
        <end position="2265"/>
    </location>
</feature>
<feature type="domain" description="Cadherin" evidence="15">
    <location>
        <begin position="2267"/>
        <end position="2372"/>
    </location>
</feature>
<feature type="domain" description="Cadherin" evidence="15">
    <location>
        <begin position="1826"/>
        <end position="1929"/>
    </location>
</feature>
<evidence type="ECO:0000256" key="10">
    <source>
        <dbReference type="ARBA" id="ARBA00023157"/>
    </source>
</evidence>
<proteinExistence type="predicted"/>
<evidence type="ECO:0000256" key="8">
    <source>
        <dbReference type="ARBA" id="ARBA00022989"/>
    </source>
</evidence>
<dbReference type="InterPro" id="IPR020894">
    <property type="entry name" value="Cadherin_CS"/>
</dbReference>
<feature type="domain" description="Cadherin" evidence="15">
    <location>
        <begin position="1933"/>
        <end position="2034"/>
    </location>
</feature>
<dbReference type="FunFam" id="2.60.40.60:FF:000010">
    <property type="entry name" value="Cadherin EGF LAG seven-pass G-type receptor 3"/>
    <property type="match status" value="1"/>
</dbReference>
<dbReference type="STRING" id="282301.A0A267ETD5"/>
<keyword evidence="5" id="KW-0677">Repeat</keyword>
<keyword evidence="3 14" id="KW-0812">Transmembrane</keyword>
<dbReference type="Pfam" id="PF00028">
    <property type="entry name" value="Cadherin"/>
    <property type="match status" value="17"/>
</dbReference>
<evidence type="ECO:0000256" key="4">
    <source>
        <dbReference type="ARBA" id="ARBA00022729"/>
    </source>
</evidence>
<dbReference type="PANTHER" id="PTHR24026">
    <property type="entry name" value="FAT ATYPICAL CADHERIN-RELATED"/>
    <property type="match status" value="1"/>
</dbReference>
<feature type="domain" description="Cadherin" evidence="15">
    <location>
        <begin position="874"/>
        <end position="980"/>
    </location>
</feature>
<feature type="domain" description="Cadherin" evidence="15">
    <location>
        <begin position="1517"/>
        <end position="1607"/>
    </location>
</feature>
<feature type="domain" description="Cadherin" evidence="15">
    <location>
        <begin position="2602"/>
        <end position="2696"/>
    </location>
</feature>
<feature type="domain" description="Cadherin" evidence="15">
    <location>
        <begin position="237"/>
        <end position="336"/>
    </location>
</feature>
<dbReference type="SUPFAM" id="SSF49313">
    <property type="entry name" value="Cadherin-like"/>
    <property type="match status" value="26"/>
</dbReference>
<dbReference type="FunFam" id="2.60.40.60:FF:000092">
    <property type="entry name" value="Protocadherin 8"/>
    <property type="match status" value="1"/>
</dbReference>
<keyword evidence="7" id="KW-0130">Cell adhesion</keyword>
<gene>
    <name evidence="16" type="ORF">BOX15_Mlig014584g1</name>
</gene>
<feature type="transmembrane region" description="Helical" evidence="14">
    <location>
        <begin position="2913"/>
        <end position="2937"/>
    </location>
</feature>
<dbReference type="GO" id="GO:0005509">
    <property type="term" value="F:calcium ion binding"/>
    <property type="evidence" value="ECO:0007669"/>
    <property type="project" value="UniProtKB-UniRule"/>
</dbReference>
<feature type="domain" description="Cadherin" evidence="15">
    <location>
        <begin position="981"/>
        <end position="1081"/>
    </location>
</feature>
<feature type="domain" description="Cadherin" evidence="15">
    <location>
        <begin position="460"/>
        <end position="552"/>
    </location>
</feature>
<dbReference type="PANTHER" id="PTHR24026:SF126">
    <property type="entry name" value="PROTOCADHERIN FAT 4"/>
    <property type="match status" value="1"/>
</dbReference>
<feature type="domain" description="Cadherin" evidence="15">
    <location>
        <begin position="1294"/>
        <end position="1393"/>
    </location>
</feature>
<dbReference type="Proteomes" id="UP000215902">
    <property type="component" value="Unassembled WGS sequence"/>
</dbReference>
<feature type="region of interest" description="Disordered" evidence="13">
    <location>
        <begin position="2659"/>
        <end position="2679"/>
    </location>
</feature>
<evidence type="ECO:0000256" key="11">
    <source>
        <dbReference type="ARBA" id="ARBA00023180"/>
    </source>
</evidence>
<feature type="domain" description="Cadherin" evidence="15">
    <location>
        <begin position="771"/>
        <end position="873"/>
    </location>
</feature>
<sequence>MTGNATVTVSVIPSDVYYAKVPQFLSTPLVASVLENQTAYVFVIDVNATINGGAEDAGVLYRLDSGSTIFNISSSLGIVEARPETLDREVNTEVTLIVIAVNTAEPSFSSSQPIRVLLLDINDNAPRFEFSRGEVLLYENATVRHVVTDLQATDPDTSSTNLTYSIVGDNSGGKFRLQSIEPNASQLILDAVVDYEAMSALGYAYSLTIEVSDGSFSSNYSLIVRIGDVNDNPPVFSAPMYNFSVAEQADVGTLVGRVVATDLDTVDLNKLEYAVVDTGNFSMNASTGVISTLTIFDRLITSRFSFNVTCTDTAGNIGWTSVNVDVLDVNNYSPNMTNLPTSWNITENATSLMQSFLIQVVDNDSGQNANVSLSIVSGDSVGSFAINGSRVEVTKVLDRETPGLTVDSSGNGVIKLVMRAADNGVPPRSSTATLTVLLQDINDSPPRFAIPAGRVLQQAESLPVRSTIVTFDMLDADLPSSNNLTFSISSASNLNDTFAIQGSALVLNKALNVRVQSSYNLTIICFDGVFSVSTYINISIATGGGNNYSPKFSSSLYAFYVTENDLSSALNQSIGVVSAEDRDTGLNGQVVYSIASPSSLKHLLAINENGTVTLNGTVDREATPKLTLFLLASDLGTPPRMDTAELQLTVLDVNDNRPEFTAAAYTGSVPEGSTAGVTVSFSTGIDARDKDIENNSYVEFSLSGPHSNWFSISQSGQIQVASGALLDRENQSSFSLNVTANNTRGEPTWLANSIPVTIQLSDINDNAPVFTKASFDFFIDFFSPVSQTLGDVTATDADAGFNAQITYFLRGGEDRFAIDFRTGVLTVSKALNGSSSNVFSLVVTARDQGTPSLSGTTTVTVYANQTNSNTPIFSPSIYTVSVNESAPNNTLLVTVKATDADFPSVNGIISYSLLESNSTSGLFSVDSSTGDVSLIGVIDFEKVTSYTVIVLAIDHAAAPRTATAQIFVQVLNEDDTPPEFVPNSYFFYAPQNATVGFAVGSVLAVDPDYPSANPQPVSYSASASDFQLNSTTGALTVSSSLSVTNYFFDAICTDASAMTGNATVTVSVIPSDVYYAKVPQFLSTPLVASVLENQTAYVFVIDVNATINGGAEDAGVLYRLDSGSTIFNISSSLGIVEARPETLDREVNTEVTLIVVAVNTAEPSFSSSQPIRVLLLDINDNAPRFEFSRGEVLLYENATVRHVVTDLQATDPDTSSTNLTYSIVGDNSGGKFRLQSIEPNASQLILDAVVDYEAMSALGYAYSLTIEVSDGSFSSNYSLIVRIGDVNDNPPVFSAPMYNFSVAEQADVGTLVGRVVATDLDTVDLNKLEYAVVDTGNFSMNASTGVISTLTIFDRLITSRFSFNVTCTDTAGNIGWTSVNVDVLDVNNYSPNMTNLPTSWNITENATSLMQSFVIQVVDNDSGQNANVSLSIVSGDSVGSFAINGSRVEVTKVLDRETPGLTVDSSGNGVIKLVMRAADNGVPPRSSTATLTVLLQDINDSPPRFAIPAGRVLQQAESLPVRSTIVTFDMLDADLPSSNNFTFSISSASNPNETFAIDGSNLVLNKALSRVAMPTHNLTIVCFDGVFSVSTFILVTVVDSNNYGPVFTSAVYVFNVTENDLSNATGQFIGVVTAVDRDTGLNGQVTYSVASPSNLKTLLAIEKNGTVTLNGTVDRETNAQLTFFIMAADMGVSPRYGSAELQLNILDVNDNAPEFTAAQYTGYVAEGSPNGTIVSFSPPVQISDRDIGNNAYVEFYLTGLSASRFRINPTSGQIEVASGAVLDRETQPVLSFAVVSNNTKGQPGWLSQTVNITIQLNDINDNAPVFSTSYAFSILENATVMSTVGRVEATDADLGDNATVMYGIAGGADGRFEIQVSSGEIRLSGSLDRETKDFYQLNVTATDRGSPSKQNSLIVNITVLDVNDVVPSFGIPSTDAVTFTVPEEQSVPQTIGRVNASDADLGENSRLTYLIANASVPFNITSDGVVQSSGLLDRESISRYRFVVYASDAGFPSLTGSTVVAVQLTDINDWSPEFSQPIYQTFTLEKAPIGTVLAIVAATDKDIGANANLTYYLQGNGSEYLSVDPLTGFVSIKRTITINELLSKGLISRNSSSGNETVYSPLVLQLLAFDNPVDTSKKLNGTAQLWITLTQVSDSLPTFTAASYSFSVNENSPAGTPVGSVSASVVGTSIVVKYKLDTTNSLFQIDELTGNITVQMGAALDKENTSLSSQLSLTVLAFTDTVPSRQSYGAVRITLTDVNDNQPVFSQASGYSFVVAEELTEPVRIGAVSATDADSGNNALISYSIVGGNTAGVFALNSTTGELTAVSRIDREAVAVYLLQIAAIDNGSPTRLSSTVSATVSLTDVNDNAPVLSIGSALDLNVTEGYGPGYLAAVVTATDADLGLNGSVNFDLIQTDVPPMFYITSNGTGSVLLKTLGTLNYALRTSYQLTIIAYDLGNPVQSSNATIEVSVIKFDTNRPRFTSEFFNTSIADNLPPNTPIFDLPAGPRPFNYTIIDGDSNGAFSITNQGRISITKVLAPPLPRVYTLKISATDELNNTASTILQVWLTSPTTAVFNTTDVTLSWNEDHGSGRELVYDFATVDELLGRTVQYVIQTCSPIGCESLFSIDPATGQFYVMSSLDRETVSKYSFVIRANLPGSSGGSSGRRRRQAIAPPTTDTSSVTLTVTDVNDNPPVFNVPSPFRVGILINSPVDTLVYTPSATDRDSTSVLTYSLSNLTDQFYINLNSAELRTRATFSSSASTPIVGVEVTDGKFNASMVIVVTLLTSTNSLVLTAGITPDVFNRYESLIKTNLSALLGVDFRVAKVTSAVSDSGDSAKVDPTKTDAYIYAYNPTTGTLIEQAELRRIIEAKRAEIAAFFALFGAKSYDGVRTPVLTSGGGVTSTSTGLTAAEIALIVLACLIVVAAIIAIIVLLCWLSKRIKRRWRQLEADEAASAAAAGGGSRLYGSLAPEVLQLQRKKQTATDGGRVNGGATTGELEIAAEAAPAPLAAMELVSNPTYQRNPSRRYPPSQFGSASAVAAAAAAANGAENFNDDSPRRSTAFSDNVSGTSLSRIMFVPAAYNSLSVSIGLNAEEATTDEDGNPIIVVNNADSTDHEDAWLAAATNRPGSGPASDDPPADEVEEQSSPTESVEPLVNQQ</sequence>
<keyword evidence="17" id="KW-1185">Reference proteome</keyword>
<feature type="domain" description="Cadherin" evidence="15">
    <location>
        <begin position="139"/>
        <end position="236"/>
    </location>
</feature>
<dbReference type="SMART" id="SM00112">
    <property type="entry name" value="CA"/>
    <property type="match status" value="24"/>
</dbReference>
<evidence type="ECO:0000256" key="12">
    <source>
        <dbReference type="PROSITE-ProRule" id="PRU00043"/>
    </source>
</evidence>
<feature type="domain" description="Cadherin" evidence="15">
    <location>
        <begin position="2035"/>
        <end position="2159"/>
    </location>
</feature>
<organism evidence="16 17">
    <name type="scientific">Macrostomum lignano</name>
    <dbReference type="NCBI Taxonomy" id="282301"/>
    <lineage>
        <taxon>Eukaryota</taxon>
        <taxon>Metazoa</taxon>
        <taxon>Spiralia</taxon>
        <taxon>Lophotrochozoa</taxon>
        <taxon>Platyhelminthes</taxon>
        <taxon>Rhabditophora</taxon>
        <taxon>Macrostomorpha</taxon>
        <taxon>Macrostomida</taxon>
        <taxon>Macrostomidae</taxon>
        <taxon>Macrostomum</taxon>
    </lineage>
</organism>
<dbReference type="PRINTS" id="PR00205">
    <property type="entry name" value="CADHERIN"/>
</dbReference>
<evidence type="ECO:0000256" key="5">
    <source>
        <dbReference type="ARBA" id="ARBA00022737"/>
    </source>
</evidence>
<reference evidence="16 17" key="1">
    <citation type="submission" date="2017-06" db="EMBL/GenBank/DDBJ databases">
        <title>A platform for efficient transgenesis in Macrostomum lignano, a flatworm model organism for stem cell research.</title>
        <authorList>
            <person name="Berezikov E."/>
        </authorList>
    </citation>
    <scope>NUCLEOTIDE SEQUENCE [LARGE SCALE GENOMIC DNA]</scope>
    <source>
        <strain evidence="16">DV1</strain>
        <tissue evidence="16">Whole organism</tissue>
    </source>
</reference>
<accession>A0A267ETD5</accession>
<dbReference type="FunFam" id="2.60.40.60:FF:000116">
    <property type="entry name" value="Dachsous cadherin-related 2"/>
    <property type="match status" value="1"/>
</dbReference>
<dbReference type="FunFam" id="2.60.40.60:FF:000002">
    <property type="entry name" value="Protocadherin alpha 2"/>
    <property type="match status" value="1"/>
</dbReference>
<evidence type="ECO:0000313" key="17">
    <source>
        <dbReference type="Proteomes" id="UP000215902"/>
    </source>
</evidence>
<feature type="domain" description="Cadherin" evidence="15">
    <location>
        <begin position="661"/>
        <end position="770"/>
    </location>
</feature>
<evidence type="ECO:0000256" key="6">
    <source>
        <dbReference type="ARBA" id="ARBA00022837"/>
    </source>
</evidence>
<evidence type="ECO:0000256" key="13">
    <source>
        <dbReference type="SAM" id="MobiDB-lite"/>
    </source>
</evidence>
<keyword evidence="2" id="KW-0245">EGF-like domain</keyword>
<dbReference type="Gene3D" id="2.60.40.60">
    <property type="entry name" value="Cadherins"/>
    <property type="match status" value="26"/>
</dbReference>
<keyword evidence="11" id="KW-0325">Glycoprotein</keyword>
<dbReference type="InterPro" id="IPR015919">
    <property type="entry name" value="Cadherin-like_sf"/>
</dbReference>
<evidence type="ECO:0000259" key="15">
    <source>
        <dbReference type="PROSITE" id="PS50268"/>
    </source>
</evidence>
<evidence type="ECO:0000256" key="14">
    <source>
        <dbReference type="SAM" id="Phobius"/>
    </source>
</evidence>
<keyword evidence="8 14" id="KW-1133">Transmembrane helix</keyword>
<keyword evidence="4" id="KW-0732">Signal</keyword>
<dbReference type="FunFam" id="2.60.40.60:FF:000104">
    <property type="entry name" value="cadherin-23 isoform X1"/>
    <property type="match status" value="2"/>
</dbReference>
<feature type="domain" description="Cadherin" evidence="15">
    <location>
        <begin position="1608"/>
        <end position="1715"/>
    </location>
</feature>